<dbReference type="EMBL" id="AGBW02008213">
    <property type="protein sequence ID" value="OWR54001.1"/>
    <property type="molecule type" value="Genomic_DNA"/>
</dbReference>
<dbReference type="Proteomes" id="UP000007151">
    <property type="component" value="Unassembled WGS sequence"/>
</dbReference>
<name>A0A212FJU1_DANPL</name>
<dbReference type="PANTHER" id="PTHR47027:SF8">
    <property type="entry name" value="RIBONUCLEASE H"/>
    <property type="match status" value="1"/>
</dbReference>
<gene>
    <name evidence="1" type="ORF">KGM_216149</name>
</gene>
<proteinExistence type="predicted"/>
<dbReference type="GO" id="GO:0004519">
    <property type="term" value="F:endonuclease activity"/>
    <property type="evidence" value="ECO:0007669"/>
    <property type="project" value="UniProtKB-KW"/>
</dbReference>
<dbReference type="InParanoid" id="A0A212FJU1"/>
<accession>A0A212FJU1</accession>
<dbReference type="AlphaFoldDB" id="A0A212FJU1"/>
<keyword evidence="2" id="KW-1185">Reference proteome</keyword>
<protein>
    <submittedName>
        <fullName evidence="1">Endonuclease-reverse transcriptase</fullName>
    </submittedName>
</protein>
<sequence length="141" mass="16095">MADLLKRLKIISEDKGLAINKNNTKIMLINLFATIQRTDLLKTYEAVEQFQYLGSVITNRGSCEPEIRRRICTVKTALTQCILAFFGHVARRITDNRERFIMTGKMDGKRPRGRNPKMSDLIPEHLEIPASVALHQATKRA</sequence>
<evidence type="ECO:0000313" key="1">
    <source>
        <dbReference type="EMBL" id="OWR54001.1"/>
    </source>
</evidence>
<organism evidence="1 2">
    <name type="scientific">Danaus plexippus plexippus</name>
    <dbReference type="NCBI Taxonomy" id="278856"/>
    <lineage>
        <taxon>Eukaryota</taxon>
        <taxon>Metazoa</taxon>
        <taxon>Ecdysozoa</taxon>
        <taxon>Arthropoda</taxon>
        <taxon>Hexapoda</taxon>
        <taxon>Insecta</taxon>
        <taxon>Pterygota</taxon>
        <taxon>Neoptera</taxon>
        <taxon>Endopterygota</taxon>
        <taxon>Lepidoptera</taxon>
        <taxon>Glossata</taxon>
        <taxon>Ditrysia</taxon>
        <taxon>Papilionoidea</taxon>
        <taxon>Nymphalidae</taxon>
        <taxon>Danainae</taxon>
        <taxon>Danaini</taxon>
        <taxon>Danaina</taxon>
        <taxon>Danaus</taxon>
        <taxon>Danaus</taxon>
    </lineage>
</organism>
<dbReference type="PANTHER" id="PTHR47027">
    <property type="entry name" value="REVERSE TRANSCRIPTASE DOMAIN-CONTAINING PROTEIN"/>
    <property type="match status" value="1"/>
</dbReference>
<keyword evidence="1" id="KW-0540">Nuclease</keyword>
<dbReference type="KEGG" id="dpl:KGM_216149"/>
<evidence type="ECO:0000313" key="2">
    <source>
        <dbReference type="Proteomes" id="UP000007151"/>
    </source>
</evidence>
<keyword evidence="1" id="KW-0378">Hydrolase</keyword>
<comment type="caution">
    <text evidence="1">The sequence shown here is derived from an EMBL/GenBank/DDBJ whole genome shotgun (WGS) entry which is preliminary data.</text>
</comment>
<dbReference type="GO" id="GO:0003964">
    <property type="term" value="F:RNA-directed DNA polymerase activity"/>
    <property type="evidence" value="ECO:0007669"/>
    <property type="project" value="UniProtKB-KW"/>
</dbReference>
<keyword evidence="1" id="KW-0255">Endonuclease</keyword>
<reference evidence="1 2" key="1">
    <citation type="journal article" date="2011" name="Cell">
        <title>The monarch butterfly genome yields insights into long-distance migration.</title>
        <authorList>
            <person name="Zhan S."/>
            <person name="Merlin C."/>
            <person name="Boore J.L."/>
            <person name="Reppert S.M."/>
        </authorList>
    </citation>
    <scope>NUCLEOTIDE SEQUENCE [LARGE SCALE GENOMIC DNA]</scope>
    <source>
        <strain evidence="1">F-2</strain>
    </source>
</reference>